<evidence type="ECO:0000313" key="2">
    <source>
        <dbReference type="EMBL" id="CZQ81846.1"/>
    </source>
</evidence>
<accession>A0A143Y7S7</accession>
<dbReference type="InterPro" id="IPR016997">
    <property type="entry name" value="UCP032442"/>
</dbReference>
<dbReference type="Proteomes" id="UP000242754">
    <property type="component" value="Unassembled WGS sequence"/>
</dbReference>
<protein>
    <recommendedName>
        <fullName evidence="1">Peptidase C39-like domain-containing protein</fullName>
    </recommendedName>
</protein>
<dbReference type="PANTHER" id="PTHR37806">
    <property type="entry name" value="LMO0724 PROTEIN"/>
    <property type="match status" value="1"/>
</dbReference>
<proteinExistence type="predicted"/>
<evidence type="ECO:0000259" key="1">
    <source>
        <dbReference type="Pfam" id="PF13529"/>
    </source>
</evidence>
<dbReference type="AlphaFoldDB" id="A0A143Y7S7"/>
<feature type="domain" description="Peptidase C39-like" evidence="1">
    <location>
        <begin position="64"/>
        <end position="226"/>
    </location>
</feature>
<dbReference type="RefSeq" id="WP_087030237.1">
    <property type="nucleotide sequence ID" value="NZ_FJNE01000001.1"/>
</dbReference>
<dbReference type="EMBL" id="FJNE01000001">
    <property type="protein sequence ID" value="CZQ81846.1"/>
    <property type="molecule type" value="Genomic_DNA"/>
</dbReference>
<gene>
    <name evidence="2" type="ORF">Tpal_249</name>
</gene>
<keyword evidence="3" id="KW-1185">Reference proteome</keyword>
<dbReference type="PANTHER" id="PTHR37806:SF1">
    <property type="entry name" value="PEPTIDASE C39-LIKE DOMAIN-CONTAINING PROTEIN"/>
    <property type="match status" value="1"/>
</dbReference>
<dbReference type="Pfam" id="PF13529">
    <property type="entry name" value="Peptidase_C39_2"/>
    <property type="match status" value="1"/>
</dbReference>
<dbReference type="STRING" id="140314.SAMN04488076_10241"/>
<dbReference type="PIRSF" id="PIRSF032442">
    <property type="entry name" value="UCP032442"/>
    <property type="match status" value="1"/>
</dbReference>
<organism evidence="2 3">
    <name type="scientific">Trichococcus palustris</name>
    <dbReference type="NCBI Taxonomy" id="140314"/>
    <lineage>
        <taxon>Bacteria</taxon>
        <taxon>Bacillati</taxon>
        <taxon>Bacillota</taxon>
        <taxon>Bacilli</taxon>
        <taxon>Lactobacillales</taxon>
        <taxon>Carnobacteriaceae</taxon>
        <taxon>Trichococcus</taxon>
    </lineage>
</organism>
<dbReference type="Gene3D" id="3.90.70.10">
    <property type="entry name" value="Cysteine proteinases"/>
    <property type="match status" value="1"/>
</dbReference>
<sequence>MRKKSSFKKMLSLFTFVCLLTVSVLYLKSMAMQRSTERHATVSNPPTQMAMATEQNEWAESVLLDVPLLNQMDPPALLLGCEVTSLAMVLQYNGIAVSKNELADRLPSVPIYYDNGLQGNPNEGFVGDVTGYAYGFCVYHGPIASLAAQYVAPDRVKDITGSGFDAVISALNQGCPVWVVTTTTFLPVDDMEIWQTPTGPVGITYFMHSVVIVGYDADSIYLNDSYGIKDQVVDRAGFIQSWEQLGNQAIYID</sequence>
<dbReference type="InterPro" id="IPR039564">
    <property type="entry name" value="Peptidase_C39-like"/>
</dbReference>
<reference evidence="2 3" key="1">
    <citation type="submission" date="2016-02" db="EMBL/GenBank/DDBJ databases">
        <authorList>
            <person name="Wen L."/>
            <person name="He K."/>
            <person name="Yang H."/>
        </authorList>
    </citation>
    <scope>NUCLEOTIDE SEQUENCE [LARGE SCALE GENOMIC DNA]</scope>
    <source>
        <strain evidence="2">Trichococcus palustris</strain>
    </source>
</reference>
<name>A0A143Y7S7_9LACT</name>
<dbReference type="OrthoDB" id="1164310at2"/>
<evidence type="ECO:0000313" key="3">
    <source>
        <dbReference type="Proteomes" id="UP000242754"/>
    </source>
</evidence>